<proteinExistence type="predicted"/>
<organism evidence="1 2">
    <name type="scientific">Hyphobacterium vulgare</name>
    <dbReference type="NCBI Taxonomy" id="1736751"/>
    <lineage>
        <taxon>Bacteria</taxon>
        <taxon>Pseudomonadati</taxon>
        <taxon>Pseudomonadota</taxon>
        <taxon>Alphaproteobacteria</taxon>
        <taxon>Maricaulales</taxon>
        <taxon>Maricaulaceae</taxon>
        <taxon>Hyphobacterium</taxon>
    </lineage>
</organism>
<comment type="caution">
    <text evidence="1">The sequence shown here is derived from an EMBL/GenBank/DDBJ whole genome shotgun (WGS) entry which is preliminary data.</text>
</comment>
<dbReference type="Proteomes" id="UP001595379">
    <property type="component" value="Unassembled WGS sequence"/>
</dbReference>
<evidence type="ECO:0000313" key="1">
    <source>
        <dbReference type="EMBL" id="MFC2925754.1"/>
    </source>
</evidence>
<sequence>MRLKAASIEQQTYSPMTFDNSEYKLPAELWKLAATVSVVEAALLLLDIEPQGISEYIEGWADDRKPERYLAARNAIKSAIQKEQLDGAMIHPTYENAVGGGIEMDYDRFDYHLSHVDVASLANWLVERGYSCSTFPAQSEHSIGFRNPDHPRYSAKLAAVVEAWESYDEESTAPGTPKQRMIIWLRLNAARFGLTGEDGKPSESVIEEIAKIANWATTGGAPRSASEDDLPF</sequence>
<dbReference type="RefSeq" id="WP_343165500.1">
    <property type="nucleotide sequence ID" value="NZ_JBHRSV010000008.1"/>
</dbReference>
<evidence type="ECO:0000313" key="2">
    <source>
        <dbReference type="Proteomes" id="UP001595379"/>
    </source>
</evidence>
<keyword evidence="2" id="KW-1185">Reference proteome</keyword>
<accession>A0ABV6ZWD6</accession>
<reference evidence="2" key="1">
    <citation type="journal article" date="2019" name="Int. J. Syst. Evol. Microbiol.">
        <title>The Global Catalogue of Microorganisms (GCM) 10K type strain sequencing project: providing services to taxonomists for standard genome sequencing and annotation.</title>
        <authorList>
            <consortium name="The Broad Institute Genomics Platform"/>
            <consortium name="The Broad Institute Genome Sequencing Center for Infectious Disease"/>
            <person name="Wu L."/>
            <person name="Ma J."/>
        </authorList>
    </citation>
    <scope>NUCLEOTIDE SEQUENCE [LARGE SCALE GENOMIC DNA]</scope>
    <source>
        <strain evidence="2">KCTC 52487</strain>
    </source>
</reference>
<gene>
    <name evidence="1" type="ORF">ACFOOR_06520</name>
</gene>
<name>A0ABV6ZWD6_9PROT</name>
<protein>
    <submittedName>
        <fullName evidence="1">Uncharacterized protein</fullName>
    </submittedName>
</protein>
<dbReference type="EMBL" id="JBHRSV010000008">
    <property type="protein sequence ID" value="MFC2925754.1"/>
    <property type="molecule type" value="Genomic_DNA"/>
</dbReference>